<evidence type="ECO:0000313" key="2">
    <source>
        <dbReference type="EMBL" id="KIH68869.1"/>
    </source>
</evidence>
<dbReference type="Gene3D" id="1.10.472.10">
    <property type="entry name" value="Cyclin-like"/>
    <property type="match status" value="1"/>
</dbReference>
<dbReference type="EMBL" id="KN726271">
    <property type="protein sequence ID" value="KIH68869.1"/>
    <property type="molecule type" value="Genomic_DNA"/>
</dbReference>
<dbReference type="OrthoDB" id="10264655at2759"/>
<evidence type="ECO:0000256" key="1">
    <source>
        <dbReference type="SAM" id="MobiDB-lite"/>
    </source>
</evidence>
<name>A0A0C2HB62_9BILA</name>
<accession>A0A0C2HB62</accession>
<organism evidence="2 3">
    <name type="scientific">Ancylostoma duodenale</name>
    <dbReference type="NCBI Taxonomy" id="51022"/>
    <lineage>
        <taxon>Eukaryota</taxon>
        <taxon>Metazoa</taxon>
        <taxon>Ecdysozoa</taxon>
        <taxon>Nematoda</taxon>
        <taxon>Chromadorea</taxon>
        <taxon>Rhabditida</taxon>
        <taxon>Rhabditina</taxon>
        <taxon>Rhabditomorpha</taxon>
        <taxon>Strongyloidea</taxon>
        <taxon>Ancylostomatidae</taxon>
        <taxon>Ancylostomatinae</taxon>
        <taxon>Ancylostoma</taxon>
    </lineage>
</organism>
<reference evidence="2 3" key="1">
    <citation type="submission" date="2013-12" db="EMBL/GenBank/DDBJ databases">
        <title>Draft genome of the parsitic nematode Ancylostoma duodenale.</title>
        <authorList>
            <person name="Mitreva M."/>
        </authorList>
    </citation>
    <scope>NUCLEOTIDE SEQUENCE [LARGE SCALE GENOMIC DNA]</scope>
    <source>
        <strain evidence="2 3">Zhejiang</strain>
    </source>
</reference>
<dbReference type="SUPFAM" id="SSF47954">
    <property type="entry name" value="Cyclin-like"/>
    <property type="match status" value="1"/>
</dbReference>
<proteinExistence type="predicted"/>
<dbReference type="AlphaFoldDB" id="A0A0C2HB62"/>
<evidence type="ECO:0008006" key="4">
    <source>
        <dbReference type="Google" id="ProtNLM"/>
    </source>
</evidence>
<feature type="region of interest" description="Disordered" evidence="1">
    <location>
        <begin position="18"/>
        <end position="55"/>
    </location>
</feature>
<sequence>MTTLAEKRSLALAKAQAFVRTRKTEAAPGKNSENGGEKSEAAAEDNNPIKPSSFGLRPHFSTVNINCDKWYQTMDEKARLALQDPPSLADGMDRETEKHTVMACLLLASKIEEEPRRTRDVYNVFYRLEQLHKLRESGRLVNEAIFISRIIDRI</sequence>
<gene>
    <name evidence="2" type="ORF">ANCDUO_00789</name>
</gene>
<dbReference type="Proteomes" id="UP000054047">
    <property type="component" value="Unassembled WGS sequence"/>
</dbReference>
<evidence type="ECO:0000313" key="3">
    <source>
        <dbReference type="Proteomes" id="UP000054047"/>
    </source>
</evidence>
<keyword evidence="3" id="KW-1185">Reference proteome</keyword>
<protein>
    <recommendedName>
        <fullName evidence="4">Cyclin N-terminal domain-containing protein</fullName>
    </recommendedName>
</protein>
<dbReference type="InterPro" id="IPR036915">
    <property type="entry name" value="Cyclin-like_sf"/>
</dbReference>